<protein>
    <submittedName>
        <fullName evidence="6">Mannose-1-phosphate guanylyltransferase RfbM</fullName>
        <ecNumber evidence="6">2.7.7.13</ecNumber>
    </submittedName>
</protein>
<dbReference type="SUPFAM" id="SSF159283">
    <property type="entry name" value="Guanosine diphospho-D-mannose pyrophosphorylase/mannose-6-phosphate isomerase linker domain"/>
    <property type="match status" value="1"/>
</dbReference>
<evidence type="ECO:0000256" key="3">
    <source>
        <dbReference type="ARBA" id="ARBA00022741"/>
    </source>
</evidence>
<keyword evidence="2 6" id="KW-0548">Nucleotidyltransferase</keyword>
<keyword evidence="1 6" id="KW-0808">Transferase</keyword>
<evidence type="ECO:0000313" key="6">
    <source>
        <dbReference type="EMBL" id="KAA6343813.1"/>
    </source>
</evidence>
<organism evidence="6">
    <name type="scientific">termite gut metagenome</name>
    <dbReference type="NCBI Taxonomy" id="433724"/>
    <lineage>
        <taxon>unclassified sequences</taxon>
        <taxon>metagenomes</taxon>
        <taxon>organismal metagenomes</taxon>
    </lineage>
</organism>
<dbReference type="AlphaFoldDB" id="A0A5J4SEY0"/>
<feature type="domain" description="Nucleotidyl transferase" evidence="5">
    <location>
        <begin position="17"/>
        <end position="295"/>
    </location>
</feature>
<dbReference type="PANTHER" id="PTHR46390:SF1">
    <property type="entry name" value="MANNOSE-1-PHOSPHATE GUANYLYLTRANSFERASE"/>
    <property type="match status" value="1"/>
</dbReference>
<proteinExistence type="predicted"/>
<reference evidence="6" key="1">
    <citation type="submission" date="2019-03" db="EMBL/GenBank/DDBJ databases">
        <title>Single cell metagenomics reveals metabolic interactions within the superorganism composed of flagellate Streblomastix strix and complex community of Bacteroidetes bacteria on its surface.</title>
        <authorList>
            <person name="Treitli S.C."/>
            <person name="Kolisko M."/>
            <person name="Husnik F."/>
            <person name="Keeling P."/>
            <person name="Hampl V."/>
        </authorList>
    </citation>
    <scope>NUCLEOTIDE SEQUENCE</scope>
    <source>
        <strain evidence="6">STM</strain>
    </source>
</reference>
<dbReference type="GO" id="GO:0004475">
    <property type="term" value="F:mannose-1-phosphate guanylyltransferase (GTP) activity"/>
    <property type="evidence" value="ECO:0007669"/>
    <property type="project" value="UniProtKB-EC"/>
</dbReference>
<keyword evidence="4" id="KW-0342">GTP-binding</keyword>
<keyword evidence="3" id="KW-0547">Nucleotide-binding</keyword>
<dbReference type="EMBL" id="SNRY01000250">
    <property type="protein sequence ID" value="KAA6343813.1"/>
    <property type="molecule type" value="Genomic_DNA"/>
</dbReference>
<evidence type="ECO:0000256" key="2">
    <source>
        <dbReference type="ARBA" id="ARBA00022695"/>
    </source>
</evidence>
<dbReference type="Pfam" id="PF00483">
    <property type="entry name" value="NTP_transferase"/>
    <property type="match status" value="1"/>
</dbReference>
<dbReference type="InterPro" id="IPR029044">
    <property type="entry name" value="Nucleotide-diphossugar_trans"/>
</dbReference>
<dbReference type="InterPro" id="IPR049577">
    <property type="entry name" value="GMPP_N"/>
</dbReference>
<dbReference type="FunFam" id="3.90.550.10:FF:000046">
    <property type="entry name" value="Mannose-1-phosphate guanylyltransferase (GDP)"/>
    <property type="match status" value="1"/>
</dbReference>
<name>A0A5J4SEY0_9ZZZZ</name>
<comment type="caution">
    <text evidence="6">The sequence shown here is derived from an EMBL/GenBank/DDBJ whole genome shotgun (WGS) entry which is preliminary data.</text>
</comment>
<sequence>MKNFKDMIKANKDDYCVIMGGGIGSRFWPFSRTTFPKQFLDFLGTGRSLLQQTFDRFNNIIPTENILIVTNDLYADLIREQLPELKPEQILLEPMRRNTAPCVVWAAYHIRAINPQANIIVAPSDHLILKEGDFLTAVQKGLRFVEASNNLLTIGVKPNRPETGYGYIQIAEKKRKDIYKVKTFTEKPELELAKVFFESKEFYWNSGLFMWNVNTIIETAENLLPDLTIKLCSDKVYGTPDEKAFIDEQYPTCPNISVDYGIMEKADNVYVSLGDFGWSDMGTWGALYDISPKDKHRNVVLKGQSLLYNCNENIIALPKDKLVVIEGLSEYLVAESDNVLLICKKSEEHAIRKYVNDARIKMGDEYV</sequence>
<dbReference type="GO" id="GO:0005525">
    <property type="term" value="F:GTP binding"/>
    <property type="evidence" value="ECO:0007669"/>
    <property type="project" value="UniProtKB-KW"/>
</dbReference>
<evidence type="ECO:0000259" key="5">
    <source>
        <dbReference type="Pfam" id="PF00483"/>
    </source>
</evidence>
<gene>
    <name evidence="6" type="ORF">EZS27_008515</name>
</gene>
<dbReference type="GO" id="GO:0009298">
    <property type="term" value="P:GDP-mannose biosynthetic process"/>
    <property type="evidence" value="ECO:0007669"/>
    <property type="project" value="TreeGrafter"/>
</dbReference>
<evidence type="ECO:0000256" key="4">
    <source>
        <dbReference type="ARBA" id="ARBA00023134"/>
    </source>
</evidence>
<evidence type="ECO:0000256" key="1">
    <source>
        <dbReference type="ARBA" id="ARBA00022679"/>
    </source>
</evidence>
<dbReference type="InterPro" id="IPR051161">
    <property type="entry name" value="Mannose-6P_isomerase_type2"/>
</dbReference>
<dbReference type="PANTHER" id="PTHR46390">
    <property type="entry name" value="MANNOSE-1-PHOSPHATE GUANYLYLTRANSFERASE"/>
    <property type="match status" value="1"/>
</dbReference>
<dbReference type="Gene3D" id="3.90.550.10">
    <property type="entry name" value="Spore Coat Polysaccharide Biosynthesis Protein SpsA, Chain A"/>
    <property type="match status" value="1"/>
</dbReference>
<dbReference type="CDD" id="cd02509">
    <property type="entry name" value="GDP-M1P_Guanylyltransferase"/>
    <property type="match status" value="1"/>
</dbReference>
<dbReference type="EC" id="2.7.7.13" evidence="6"/>
<accession>A0A5J4SEY0</accession>
<dbReference type="InterPro" id="IPR005835">
    <property type="entry name" value="NTP_transferase_dom"/>
</dbReference>
<dbReference type="SUPFAM" id="SSF53448">
    <property type="entry name" value="Nucleotide-diphospho-sugar transferases"/>
    <property type="match status" value="1"/>
</dbReference>